<evidence type="ECO:0000256" key="10">
    <source>
        <dbReference type="RuleBase" id="RU361270"/>
    </source>
</evidence>
<evidence type="ECO:0000256" key="6">
    <source>
        <dbReference type="ARBA" id="ARBA00017539"/>
    </source>
</evidence>
<dbReference type="AlphaFoldDB" id="A0A3M4LJF5"/>
<dbReference type="InterPro" id="IPR014306">
    <property type="entry name" value="Hydroxyisourate_hydrolase"/>
</dbReference>
<dbReference type="Gene3D" id="2.60.40.180">
    <property type="entry name" value="Transthyretin/hydroxyisourate hydrolase domain"/>
    <property type="match status" value="1"/>
</dbReference>
<dbReference type="PROSITE" id="PS00769">
    <property type="entry name" value="TRANSTHYRETIN_2"/>
    <property type="match status" value="1"/>
</dbReference>
<proteinExistence type="inferred from homology"/>
<dbReference type="Pfam" id="PF00576">
    <property type="entry name" value="Transthyretin"/>
    <property type="match status" value="1"/>
</dbReference>
<dbReference type="EC" id="3.5.2.17" evidence="5 10"/>
<dbReference type="SUPFAM" id="SSF49472">
    <property type="entry name" value="Transthyretin (synonym: prealbumin)"/>
    <property type="match status" value="1"/>
</dbReference>
<dbReference type="SMART" id="SM00095">
    <property type="entry name" value="TR_THY"/>
    <property type="match status" value="1"/>
</dbReference>
<evidence type="ECO:0000259" key="11">
    <source>
        <dbReference type="SMART" id="SM00095"/>
    </source>
</evidence>
<reference evidence="12 13" key="1">
    <citation type="submission" date="2018-08" db="EMBL/GenBank/DDBJ databases">
        <title>Recombination of ecologically and evolutionarily significant loci maintains genetic cohesion in the Pseudomonas syringae species complex.</title>
        <authorList>
            <person name="Dillon M."/>
            <person name="Thakur S."/>
            <person name="Almeida R.N.D."/>
            <person name="Weir B.S."/>
            <person name="Guttman D.S."/>
        </authorList>
    </citation>
    <scope>NUCLEOTIDE SEQUENCE [LARGE SCALE GENOMIC DNA]</scope>
    <source>
        <strain evidence="12 13">ICMP 3353</strain>
    </source>
</reference>
<accession>A0A3M4LJF5</accession>
<comment type="similarity">
    <text evidence="3 10">Belongs to the transthyretin family. 5-hydroxyisourate hydrolase subfamily.</text>
</comment>
<dbReference type="InterPro" id="IPR036817">
    <property type="entry name" value="Transthyretin/HIU_hydrolase_sf"/>
</dbReference>
<dbReference type="Proteomes" id="UP000277236">
    <property type="component" value="Unassembled WGS sequence"/>
</dbReference>
<feature type="domain" description="Transthyretin/hydroxyisourate hydrolase" evidence="11">
    <location>
        <begin position="13"/>
        <end position="129"/>
    </location>
</feature>
<organism evidence="12 13">
    <name type="scientific">Pseudomonas cichorii</name>
    <dbReference type="NCBI Taxonomy" id="36746"/>
    <lineage>
        <taxon>Bacteria</taxon>
        <taxon>Pseudomonadati</taxon>
        <taxon>Pseudomonadota</taxon>
        <taxon>Gammaproteobacteria</taxon>
        <taxon>Pseudomonadales</taxon>
        <taxon>Pseudomonadaceae</taxon>
        <taxon>Pseudomonas</taxon>
    </lineage>
</organism>
<dbReference type="InterPro" id="IPR023416">
    <property type="entry name" value="Transthyretin/HIU_hydrolase_d"/>
</dbReference>
<evidence type="ECO:0000256" key="8">
    <source>
        <dbReference type="ARBA" id="ARBA00022801"/>
    </source>
</evidence>
<evidence type="ECO:0000313" key="12">
    <source>
        <dbReference type="EMBL" id="RMQ41616.1"/>
    </source>
</evidence>
<dbReference type="InterPro" id="IPR000895">
    <property type="entry name" value="Transthyretin/HIU_hydrolase"/>
</dbReference>
<dbReference type="CDD" id="cd05822">
    <property type="entry name" value="TLP_HIUase"/>
    <property type="match status" value="1"/>
</dbReference>
<evidence type="ECO:0000313" key="13">
    <source>
        <dbReference type="Proteomes" id="UP000277236"/>
    </source>
</evidence>
<evidence type="ECO:0000256" key="4">
    <source>
        <dbReference type="ARBA" id="ARBA00011881"/>
    </source>
</evidence>
<comment type="caution">
    <text evidence="12">The sequence shown here is derived from an EMBL/GenBank/DDBJ whole genome shotgun (WGS) entry which is preliminary data.</text>
</comment>
<dbReference type="PROSITE" id="PS00768">
    <property type="entry name" value="TRANSTHYRETIN_1"/>
    <property type="match status" value="1"/>
</dbReference>
<evidence type="ECO:0000256" key="9">
    <source>
        <dbReference type="PIRSR" id="PIRSR600895-51"/>
    </source>
</evidence>
<dbReference type="GO" id="GO:0006144">
    <property type="term" value="P:purine nucleobase metabolic process"/>
    <property type="evidence" value="ECO:0007669"/>
    <property type="project" value="UniProtKB-KW"/>
</dbReference>
<keyword evidence="7 10" id="KW-0659">Purine metabolism</keyword>
<sequence length="130" mass="14365">MPVIHIIQKAQISMGRLTTHVLDAAHGCPGSGIHIELYRVEGERLERVATALTNSDGRCDAPLLQGEEYRSGVYQLQFQAGDYYRARGVTLSGPAFLDVVVLRFGIDAAQEHYHVPLLVSPYSYSTYRGS</sequence>
<dbReference type="PANTHER" id="PTHR10395:SF7">
    <property type="entry name" value="5-HYDROXYISOURATE HYDROLASE"/>
    <property type="match status" value="1"/>
</dbReference>
<dbReference type="EMBL" id="RBRE01000085">
    <property type="protein sequence ID" value="RMQ41616.1"/>
    <property type="molecule type" value="Genomic_DNA"/>
</dbReference>
<evidence type="ECO:0000256" key="3">
    <source>
        <dbReference type="ARBA" id="ARBA00009850"/>
    </source>
</evidence>
<evidence type="ECO:0000256" key="2">
    <source>
        <dbReference type="ARBA" id="ARBA00002704"/>
    </source>
</evidence>
<dbReference type="NCBIfam" id="TIGR02962">
    <property type="entry name" value="hdxy_isourate"/>
    <property type="match status" value="1"/>
</dbReference>
<feature type="binding site" evidence="9">
    <location>
        <position position="58"/>
    </location>
    <ligand>
        <name>substrate</name>
    </ligand>
</feature>
<gene>
    <name evidence="12" type="ORF">ALQ04_00551</name>
</gene>
<name>A0A3M4LJF5_PSECI</name>
<dbReference type="PANTHER" id="PTHR10395">
    <property type="entry name" value="URICASE AND TRANSTHYRETIN-RELATED"/>
    <property type="match status" value="1"/>
</dbReference>
<comment type="subunit">
    <text evidence="4 10">Homotetramer.</text>
</comment>
<evidence type="ECO:0000256" key="1">
    <source>
        <dbReference type="ARBA" id="ARBA00001043"/>
    </source>
</evidence>
<keyword evidence="8 10" id="KW-0378">Hydrolase</keyword>
<feature type="binding site" evidence="9">
    <location>
        <position position="20"/>
    </location>
    <ligand>
        <name>substrate</name>
    </ligand>
</feature>
<protein>
    <recommendedName>
        <fullName evidence="6 10">5-hydroxyisourate hydrolase</fullName>
        <shortName evidence="10">HIU hydrolase</shortName>
        <shortName evidence="10">HIUHase</shortName>
        <ecNumber evidence="5 10">3.5.2.17</ecNumber>
    </recommendedName>
</protein>
<comment type="function">
    <text evidence="2">Catalyzes the hydrolysis of 5-hydroxyisourate (HIU) to 2-oxo-4-hydroxy-4-carboxy-5-ureidoimidazoline (OHCU).</text>
</comment>
<dbReference type="PRINTS" id="PR00189">
    <property type="entry name" value="TRNSTHYRETIN"/>
</dbReference>
<dbReference type="InterPro" id="IPR023418">
    <property type="entry name" value="Thyroxine_BS"/>
</dbReference>
<dbReference type="InterPro" id="IPR023419">
    <property type="entry name" value="Transthyretin_CS"/>
</dbReference>
<dbReference type="FunFam" id="2.60.40.180:FF:000005">
    <property type="entry name" value="5-hydroxyisourate hydrolase"/>
    <property type="match status" value="1"/>
</dbReference>
<comment type="catalytic activity">
    <reaction evidence="1 10">
        <text>5-hydroxyisourate + H2O = 5-hydroxy-2-oxo-4-ureido-2,5-dihydro-1H-imidazole-5-carboxylate + H(+)</text>
        <dbReference type="Rhea" id="RHEA:23736"/>
        <dbReference type="ChEBI" id="CHEBI:15377"/>
        <dbReference type="ChEBI" id="CHEBI:15378"/>
        <dbReference type="ChEBI" id="CHEBI:18072"/>
        <dbReference type="ChEBI" id="CHEBI:58639"/>
        <dbReference type="EC" id="3.5.2.17"/>
    </reaction>
</comment>
<evidence type="ECO:0000256" key="5">
    <source>
        <dbReference type="ARBA" id="ARBA00012609"/>
    </source>
</evidence>
<dbReference type="GO" id="GO:0033971">
    <property type="term" value="F:hydroxyisourate hydrolase activity"/>
    <property type="evidence" value="ECO:0007669"/>
    <property type="project" value="UniProtKB-EC"/>
</dbReference>
<feature type="binding site" evidence="9">
    <location>
        <position position="127"/>
    </location>
    <ligand>
        <name>substrate</name>
    </ligand>
</feature>
<evidence type="ECO:0000256" key="7">
    <source>
        <dbReference type="ARBA" id="ARBA00022631"/>
    </source>
</evidence>